<protein>
    <submittedName>
        <fullName evidence="1">Uncharacterized protein</fullName>
    </submittedName>
</protein>
<reference evidence="1" key="1">
    <citation type="submission" date="2014-11" db="EMBL/GenBank/DDBJ databases">
        <authorList>
            <person name="Amaro Gonzalez C."/>
        </authorList>
    </citation>
    <scope>NUCLEOTIDE SEQUENCE</scope>
</reference>
<dbReference type="EMBL" id="GBXM01090388">
    <property type="protein sequence ID" value="JAH18189.1"/>
    <property type="molecule type" value="Transcribed_RNA"/>
</dbReference>
<reference evidence="1" key="2">
    <citation type="journal article" date="2015" name="Fish Shellfish Immunol.">
        <title>Early steps in the European eel (Anguilla anguilla)-Vibrio vulnificus interaction in the gills: Role of the RtxA13 toxin.</title>
        <authorList>
            <person name="Callol A."/>
            <person name="Pajuelo D."/>
            <person name="Ebbesson L."/>
            <person name="Teles M."/>
            <person name="MacKenzie S."/>
            <person name="Amaro C."/>
        </authorList>
    </citation>
    <scope>NUCLEOTIDE SEQUENCE</scope>
</reference>
<proteinExistence type="predicted"/>
<organism evidence="1">
    <name type="scientific">Anguilla anguilla</name>
    <name type="common">European freshwater eel</name>
    <name type="synonym">Muraena anguilla</name>
    <dbReference type="NCBI Taxonomy" id="7936"/>
    <lineage>
        <taxon>Eukaryota</taxon>
        <taxon>Metazoa</taxon>
        <taxon>Chordata</taxon>
        <taxon>Craniata</taxon>
        <taxon>Vertebrata</taxon>
        <taxon>Euteleostomi</taxon>
        <taxon>Actinopterygii</taxon>
        <taxon>Neopterygii</taxon>
        <taxon>Teleostei</taxon>
        <taxon>Anguilliformes</taxon>
        <taxon>Anguillidae</taxon>
        <taxon>Anguilla</taxon>
    </lineage>
</organism>
<name>A0A0E9QMX6_ANGAN</name>
<accession>A0A0E9QMX6</accession>
<evidence type="ECO:0000313" key="1">
    <source>
        <dbReference type="EMBL" id="JAH18189.1"/>
    </source>
</evidence>
<sequence>MNGALLRLRTS</sequence>